<keyword evidence="1" id="KW-0812">Transmembrane</keyword>
<dbReference type="EMBL" id="BOQN01000242">
    <property type="protein sequence ID" value="GIM98328.1"/>
    <property type="molecule type" value="Genomic_DNA"/>
</dbReference>
<keyword evidence="1" id="KW-0472">Membrane</keyword>
<feature type="transmembrane region" description="Helical" evidence="1">
    <location>
        <begin position="56"/>
        <end position="82"/>
    </location>
</feature>
<gene>
    <name evidence="2" type="ORF">Ato02nite_101210</name>
</gene>
<dbReference type="AlphaFoldDB" id="A0A919WDU3"/>
<proteinExistence type="predicted"/>
<comment type="caution">
    <text evidence="2">The sequence shown here is derived from an EMBL/GenBank/DDBJ whole genome shotgun (WGS) entry which is preliminary data.</text>
</comment>
<reference evidence="2 3" key="1">
    <citation type="submission" date="2021-03" db="EMBL/GenBank/DDBJ databases">
        <title>Whole genome shotgun sequence of Actinoplanes toevensis NBRC 105298.</title>
        <authorList>
            <person name="Komaki H."/>
            <person name="Tamura T."/>
        </authorList>
    </citation>
    <scope>NUCLEOTIDE SEQUENCE [LARGE SCALE GENOMIC DNA]</scope>
    <source>
        <strain evidence="2 3">NBRC 105298</strain>
    </source>
</reference>
<protein>
    <submittedName>
        <fullName evidence="2">Uncharacterized protein</fullName>
    </submittedName>
</protein>
<evidence type="ECO:0000313" key="3">
    <source>
        <dbReference type="Proteomes" id="UP000677082"/>
    </source>
</evidence>
<keyword evidence="1" id="KW-1133">Transmembrane helix</keyword>
<organism evidence="2 3">
    <name type="scientific">Paractinoplanes toevensis</name>
    <dbReference type="NCBI Taxonomy" id="571911"/>
    <lineage>
        <taxon>Bacteria</taxon>
        <taxon>Bacillati</taxon>
        <taxon>Actinomycetota</taxon>
        <taxon>Actinomycetes</taxon>
        <taxon>Micromonosporales</taxon>
        <taxon>Micromonosporaceae</taxon>
        <taxon>Paractinoplanes</taxon>
    </lineage>
</organism>
<sequence length="98" mass="10195">MSIPGSSWNRDWRSLGLVALNGLWVLSGLCIAFDGARAAWLWAGDGDRATGFVSDIASMFIGQVGAVALQSLVGAAVVIAGWRRIQRICGATASGQTS</sequence>
<keyword evidence="3" id="KW-1185">Reference proteome</keyword>
<evidence type="ECO:0000313" key="2">
    <source>
        <dbReference type="EMBL" id="GIM98328.1"/>
    </source>
</evidence>
<evidence type="ECO:0000256" key="1">
    <source>
        <dbReference type="SAM" id="Phobius"/>
    </source>
</evidence>
<dbReference type="Proteomes" id="UP000677082">
    <property type="component" value="Unassembled WGS sequence"/>
</dbReference>
<name>A0A919WDU3_9ACTN</name>
<accession>A0A919WDU3</accession>